<gene>
    <name evidence="2" type="ORF">BN4615_P3593</name>
</gene>
<accession>A0A1M4E5H2</accession>
<keyword evidence="1" id="KW-1133">Transmembrane helix</keyword>
<dbReference type="EMBL" id="LT559118">
    <property type="protein sequence ID" value="SBO94077.1"/>
    <property type="molecule type" value="Genomic_DNA"/>
</dbReference>
<protein>
    <submittedName>
        <fullName evidence="2">Uncharacterized protein</fullName>
    </submittedName>
</protein>
<dbReference type="AlphaFoldDB" id="A0A1M4E5H2"/>
<reference evidence="2" key="1">
    <citation type="submission" date="2016-04" db="EMBL/GenBank/DDBJ databases">
        <authorList>
            <person name="Evans L.H."/>
            <person name="Alamgir A."/>
            <person name="Owens N."/>
            <person name="Weber N.D."/>
            <person name="Virtaneva K."/>
            <person name="Barbian K."/>
            <person name="Babar A."/>
            <person name="Rosenke K."/>
        </authorList>
    </citation>
    <scope>NUCLEOTIDE SEQUENCE</scope>
    <source>
        <strain evidence="2">Nono1</strain>
    </source>
</reference>
<evidence type="ECO:0000313" key="2">
    <source>
        <dbReference type="EMBL" id="SBO94077.1"/>
    </source>
</evidence>
<proteinExistence type="predicted"/>
<evidence type="ECO:0000256" key="1">
    <source>
        <dbReference type="SAM" id="Phobius"/>
    </source>
</evidence>
<feature type="transmembrane region" description="Helical" evidence="1">
    <location>
        <begin position="43"/>
        <end position="60"/>
    </location>
</feature>
<name>A0A1M4E5H2_9ACTN</name>
<organism evidence="2">
    <name type="scientific">Nonomuraea gerenzanensis</name>
    <dbReference type="NCBI Taxonomy" id="93944"/>
    <lineage>
        <taxon>Bacteria</taxon>
        <taxon>Bacillati</taxon>
        <taxon>Actinomycetota</taxon>
        <taxon>Actinomycetes</taxon>
        <taxon>Streptosporangiales</taxon>
        <taxon>Streptosporangiaceae</taxon>
        <taxon>Nonomuraea</taxon>
    </lineage>
</organism>
<keyword evidence="1" id="KW-0472">Membrane</keyword>
<feature type="transmembrane region" description="Helical" evidence="1">
    <location>
        <begin position="12"/>
        <end position="37"/>
    </location>
</feature>
<keyword evidence="1" id="KW-0812">Transmembrane</keyword>
<dbReference type="RefSeq" id="WP_225273229.1">
    <property type="nucleotide sequence ID" value="NZ_CP084058.1"/>
</dbReference>
<sequence length="129" mass="13892">MLSIWPVVALRAYGKAAVWSAAGLEAVLLAVSIAFVLTGGRPMPLLTVLGPLIFAQWLYWRRWQARRTPVPTRPEVNRAMELADAPAGVWAAVSPAGTLVAEGATPGVARREARLAGAREAPVGWRLRE</sequence>